<keyword evidence="2" id="KW-1185">Reference proteome</keyword>
<reference evidence="1 2" key="1">
    <citation type="submission" date="2013-01" db="EMBL/GenBank/DDBJ databases">
        <title>The Genome Sequence of Butyricicoccus pullicaecorum 1.2.</title>
        <authorList>
            <consortium name="The Broad Institute Genome Sequencing Platform"/>
            <person name="Earl A."/>
            <person name="Ward D."/>
            <person name="Feldgarden M."/>
            <person name="Gevers D."/>
            <person name="Van Immerseel F."/>
            <person name="Eeckhaut V."/>
            <person name="Walker B."/>
            <person name="Young S.K."/>
            <person name="Zeng Q."/>
            <person name="Gargeya S."/>
            <person name="Fitzgerald M."/>
            <person name="Haas B."/>
            <person name="Abouelleil A."/>
            <person name="Alvarado L."/>
            <person name="Arachchi H.M."/>
            <person name="Berlin A.M."/>
            <person name="Chapman S.B."/>
            <person name="Dewar J."/>
            <person name="Goldberg J."/>
            <person name="Griggs A."/>
            <person name="Gujja S."/>
            <person name="Hansen M."/>
            <person name="Howarth C."/>
            <person name="Imamovic A."/>
            <person name="Larimer J."/>
            <person name="McCowan C."/>
            <person name="Murphy C."/>
            <person name="Neiman D."/>
            <person name="Pearson M."/>
            <person name="Priest M."/>
            <person name="Roberts A."/>
            <person name="Saif S."/>
            <person name="Shea T."/>
            <person name="Sisk P."/>
            <person name="Sykes S."/>
            <person name="Wortman J."/>
            <person name="Nusbaum C."/>
            <person name="Birren B."/>
        </authorList>
    </citation>
    <scope>NUCLEOTIDE SEQUENCE [LARGE SCALE GENOMIC DNA]</scope>
    <source>
        <strain evidence="1 2">1.2</strain>
    </source>
</reference>
<name>R8VXC5_9FIRM</name>
<evidence type="ECO:0000313" key="2">
    <source>
        <dbReference type="Proteomes" id="UP000013981"/>
    </source>
</evidence>
<dbReference type="EMBL" id="AQOB01000006">
    <property type="protein sequence ID" value="EOQ37218.1"/>
    <property type="molecule type" value="Genomic_DNA"/>
</dbReference>
<dbReference type="AlphaFoldDB" id="R8VXC5"/>
<gene>
    <name evidence="1" type="ORF">HMPREF1526_01909</name>
</gene>
<accession>R8VXC5</accession>
<dbReference type="eggNOG" id="COG3497">
    <property type="taxonomic scope" value="Bacteria"/>
</dbReference>
<protein>
    <recommendedName>
        <fullName evidence="3">Tail sheath protein subtilisin-like domain-containing protein</fullName>
    </recommendedName>
</protein>
<evidence type="ECO:0008006" key="3">
    <source>
        <dbReference type="Google" id="ProtNLM"/>
    </source>
</evidence>
<proteinExistence type="predicted"/>
<organism evidence="1 2">
    <name type="scientific">Butyricicoccus pullicaecorum 1.2</name>
    <dbReference type="NCBI Taxonomy" id="1203606"/>
    <lineage>
        <taxon>Bacteria</taxon>
        <taxon>Bacillati</taxon>
        <taxon>Bacillota</taxon>
        <taxon>Clostridia</taxon>
        <taxon>Eubacteriales</taxon>
        <taxon>Butyricicoccaceae</taxon>
        <taxon>Butyricicoccus</taxon>
    </lineage>
</organism>
<dbReference type="InterPro" id="IPR052042">
    <property type="entry name" value="Tail_sheath_structural"/>
</dbReference>
<dbReference type="RefSeq" id="WP_016148043.1">
    <property type="nucleotide sequence ID" value="NZ_KB976104.1"/>
</dbReference>
<dbReference type="OrthoDB" id="9767864at2"/>
<comment type="caution">
    <text evidence="1">The sequence shown here is derived from an EMBL/GenBank/DDBJ whole genome shotgun (WGS) entry which is preliminary data.</text>
</comment>
<dbReference type="HOGENOM" id="CLU_045095_0_0_9"/>
<dbReference type="PATRIC" id="fig|1203606.4.peg.1863"/>
<dbReference type="PANTHER" id="PTHR35861:SF2">
    <property type="entry name" value="FELS-2 PROPHAGE PROTEIN"/>
    <property type="match status" value="1"/>
</dbReference>
<evidence type="ECO:0000313" key="1">
    <source>
        <dbReference type="EMBL" id="EOQ37218.1"/>
    </source>
</evidence>
<sequence>MANEYLYGAYGHIGETVAQSAVQAGTTPVYIGTAPVNLVRGFADAGVINEPIKLSNMIDAQRKLGYAADWGTFTLCEVMNAHFNNTLGNIGPIYVINVLDPSAGKHRKATETTKQLSFTGGRAEFASSTIILDTLTIAMSEGGDYAEGTDYAVDYNFTKGTVIITSLIEDSPLTGTLTASFYEVDDSTIEDDDIIGGVTAGGEYSGLSSIALLYPEQFAVCNLIAAPGWSQSPAVYNAMLTASQKINGHWDAFVVADLPLVDGSAQAVDTITKAIAWKKNNAFTGERSKVYWPQGIDNLGNIYHLSTLAVVELMRADFSHNSVPMETCGNKAIPIIKQYFGANATNRGFSQQEGKELTQNGISTAVAWGGEWVLWGDHTAAYTYGADVDPRAIFDVSMRMLMHITNDFQREWSPRIDEPMTRALKDEIINREQEKLDGYVSMGALLGEPQIVFLESENSTTDIMNGDFRWDIAVTPTPPLKSASVYVAYTDAGFSVYYEGGDE</sequence>
<dbReference type="PANTHER" id="PTHR35861">
    <property type="match status" value="1"/>
</dbReference>
<dbReference type="Proteomes" id="UP000013981">
    <property type="component" value="Unassembled WGS sequence"/>
</dbReference>